<dbReference type="GO" id="GO:0003677">
    <property type="term" value="F:DNA binding"/>
    <property type="evidence" value="ECO:0007669"/>
    <property type="project" value="InterPro"/>
</dbReference>
<evidence type="ECO:0000313" key="6">
    <source>
        <dbReference type="Proteomes" id="UP000433883"/>
    </source>
</evidence>
<feature type="region of interest" description="Disordered" evidence="3">
    <location>
        <begin position="128"/>
        <end position="166"/>
    </location>
</feature>
<dbReference type="AlphaFoldDB" id="A0A8H3YPI2"/>
<dbReference type="Pfam" id="PF00172">
    <property type="entry name" value="Zn_clus"/>
    <property type="match status" value="1"/>
</dbReference>
<dbReference type="SMART" id="SM00906">
    <property type="entry name" value="Fungal_trans"/>
    <property type="match status" value="1"/>
</dbReference>
<evidence type="ECO:0000256" key="3">
    <source>
        <dbReference type="SAM" id="MobiDB-lite"/>
    </source>
</evidence>
<dbReference type="InterPro" id="IPR004507">
    <property type="entry name" value="UbiX-like"/>
</dbReference>
<keyword evidence="1" id="KW-0479">Metal-binding</keyword>
<dbReference type="GO" id="GO:0006351">
    <property type="term" value="P:DNA-templated transcription"/>
    <property type="evidence" value="ECO:0007669"/>
    <property type="project" value="InterPro"/>
</dbReference>
<sequence>MASLFPSLASLPETDVNEILHRKRKARGGQRSCYPCRQRKVKCSHDVPCKTCIEREHQELCTYNPPSAALPVHSSTEASRPQTIEAFPRTIGAQDGFRVSRDEWDEMRAKVDTIMEVVVTLRDNIQQVSRPLKRRRVGPASSSEDDDEGPFSSSKSGAPHQDRSDSIPSILANNQLLGDQHDTFLGGNSVPAMVIAMGKGDEGVRELIGKSVLPVFGLDNDSATYPFVDLWGLPHGSILRIQQLCSLIPSDSECLQYFTHYKETAHVLYPGVADVPGLEYELINFLTNRRNNGEIISDGSPIDTQKAYGKDLHWIGLLFAALASGCQCSGRARKERQLMSQVFVCCAYECLRIINYLSHSNLYDVQNLLVLGNVISNNMNAGVAWSLLGLTSRLAQSQGLHREAPSFVGAEVRQQRSHVWWQIIWQDSLLSITYDRASSTAKLESQLPPIQPGQKMNYIECMRTLCKTGLEIIHERNTHRDSKSEIAHLVETRKKLSMLLNEAADHLRDNKLCRSIKQQLEYWNLNLHKSYMTSELCRPILRKRGNSDAHSTDTSSSLRRTCIDSLANTVEAFIGLQNITHFASQSWAAVHRSLSSALLLGILREPSRNERVHGLLTKLVSVMSSINAGMEPLESSAPITRSIEALKKFLPPAQSHIETPGFSNGGTTASSMEELGTPPHFAVGGSPYMYNSDEHSPYSIMDNILWGGNKQAEFGGF</sequence>
<gene>
    <name evidence="5" type="ORF">BLS_005798</name>
</gene>
<dbReference type="GO" id="GO:0000981">
    <property type="term" value="F:DNA-binding transcription factor activity, RNA polymerase II-specific"/>
    <property type="evidence" value="ECO:0007669"/>
    <property type="project" value="InterPro"/>
</dbReference>
<feature type="domain" description="Zn(2)-C6 fungal-type" evidence="4">
    <location>
        <begin position="32"/>
        <end position="63"/>
    </location>
</feature>
<dbReference type="PROSITE" id="PS00463">
    <property type="entry name" value="ZN2_CY6_FUNGAL_1"/>
    <property type="match status" value="1"/>
</dbReference>
<proteinExistence type="predicted"/>
<comment type="caution">
    <text evidence="5">The sequence shown here is derived from an EMBL/GenBank/DDBJ whole genome shotgun (WGS) entry which is preliminary data.</text>
</comment>
<keyword evidence="2" id="KW-0539">Nucleus</keyword>
<dbReference type="InterPro" id="IPR007219">
    <property type="entry name" value="XnlR_reg_dom"/>
</dbReference>
<dbReference type="InterPro" id="IPR036864">
    <property type="entry name" value="Zn2-C6_fun-type_DNA-bd_sf"/>
</dbReference>
<evidence type="ECO:0000256" key="2">
    <source>
        <dbReference type="ARBA" id="ARBA00023242"/>
    </source>
</evidence>
<dbReference type="SUPFAM" id="SSF57701">
    <property type="entry name" value="Zn2/Cys6 DNA-binding domain"/>
    <property type="match status" value="1"/>
</dbReference>
<dbReference type="InterPro" id="IPR001138">
    <property type="entry name" value="Zn2Cys6_DnaBD"/>
</dbReference>
<evidence type="ECO:0000313" key="5">
    <source>
        <dbReference type="EMBL" id="KAE9968575.1"/>
    </source>
</evidence>
<evidence type="ECO:0000259" key="4">
    <source>
        <dbReference type="PROSITE" id="PS50048"/>
    </source>
</evidence>
<protein>
    <recommendedName>
        <fullName evidence="4">Zn(2)-C6 fungal-type domain-containing protein</fullName>
    </recommendedName>
</protein>
<dbReference type="Gene3D" id="4.10.240.10">
    <property type="entry name" value="Zn(2)-C6 fungal-type DNA-binding domain"/>
    <property type="match status" value="1"/>
</dbReference>
<accession>A0A8H3YPI2</accession>
<dbReference type="GO" id="GO:0008270">
    <property type="term" value="F:zinc ion binding"/>
    <property type="evidence" value="ECO:0007669"/>
    <property type="project" value="InterPro"/>
</dbReference>
<dbReference type="PANTHER" id="PTHR43374:SF1">
    <property type="entry name" value="FLAVIN PRENYLTRANSFERASE PAD1, MITOCHONDRIAL"/>
    <property type="match status" value="1"/>
</dbReference>
<reference evidence="5 6" key="1">
    <citation type="submission" date="2019-11" db="EMBL/GenBank/DDBJ databases">
        <title>Venturia inaequalis Genome Resource.</title>
        <authorList>
            <person name="Lichtner F.J."/>
        </authorList>
    </citation>
    <scope>NUCLEOTIDE SEQUENCE [LARGE SCALE GENOMIC DNA]</scope>
    <source>
        <strain evidence="5">Bline_iso_100314</strain>
    </source>
</reference>
<dbReference type="CDD" id="cd12148">
    <property type="entry name" value="fungal_TF_MHR"/>
    <property type="match status" value="1"/>
</dbReference>
<name>A0A8H3YPI2_VENIN</name>
<dbReference type="PROSITE" id="PS50048">
    <property type="entry name" value="ZN2_CY6_FUNGAL_2"/>
    <property type="match status" value="1"/>
</dbReference>
<evidence type="ECO:0000256" key="1">
    <source>
        <dbReference type="ARBA" id="ARBA00022723"/>
    </source>
</evidence>
<dbReference type="SMART" id="SM00066">
    <property type="entry name" value="GAL4"/>
    <property type="match status" value="1"/>
</dbReference>
<dbReference type="Pfam" id="PF04082">
    <property type="entry name" value="Fungal_trans"/>
    <property type="match status" value="1"/>
</dbReference>
<dbReference type="EMBL" id="WNWQ01000406">
    <property type="protein sequence ID" value="KAE9968575.1"/>
    <property type="molecule type" value="Genomic_DNA"/>
</dbReference>
<dbReference type="CDD" id="cd00067">
    <property type="entry name" value="GAL4"/>
    <property type="match status" value="1"/>
</dbReference>
<dbReference type="GO" id="GO:0016831">
    <property type="term" value="F:carboxy-lyase activity"/>
    <property type="evidence" value="ECO:0007669"/>
    <property type="project" value="TreeGrafter"/>
</dbReference>
<dbReference type="PANTHER" id="PTHR43374">
    <property type="entry name" value="FLAVIN PRENYLTRANSFERASE"/>
    <property type="match status" value="1"/>
</dbReference>
<dbReference type="Proteomes" id="UP000433883">
    <property type="component" value="Unassembled WGS sequence"/>
</dbReference>
<organism evidence="5 6">
    <name type="scientific">Venturia inaequalis</name>
    <name type="common">Apple scab fungus</name>
    <dbReference type="NCBI Taxonomy" id="5025"/>
    <lineage>
        <taxon>Eukaryota</taxon>
        <taxon>Fungi</taxon>
        <taxon>Dikarya</taxon>
        <taxon>Ascomycota</taxon>
        <taxon>Pezizomycotina</taxon>
        <taxon>Dothideomycetes</taxon>
        <taxon>Pleosporomycetidae</taxon>
        <taxon>Venturiales</taxon>
        <taxon>Venturiaceae</taxon>
        <taxon>Venturia</taxon>
    </lineage>
</organism>